<dbReference type="Pfam" id="PF20388">
    <property type="entry name" value="DUF6683"/>
    <property type="match status" value="1"/>
</dbReference>
<comment type="caution">
    <text evidence="1">The sequence shown here is derived from an EMBL/GenBank/DDBJ whole genome shotgun (WGS) entry which is preliminary data.</text>
</comment>
<name>A0ABT0BVI9_9SPHN</name>
<accession>A0ABT0BVI9</accession>
<evidence type="ECO:0000313" key="1">
    <source>
        <dbReference type="EMBL" id="MCJ2189069.1"/>
    </source>
</evidence>
<keyword evidence="2" id="KW-1185">Reference proteome</keyword>
<dbReference type="InterPro" id="IPR046505">
    <property type="entry name" value="DUF6683"/>
</dbReference>
<dbReference type="RefSeq" id="WP_243924253.1">
    <property type="nucleotide sequence ID" value="NZ_JALHLG010000061.1"/>
</dbReference>
<dbReference type="EMBL" id="JALHLG010000061">
    <property type="protein sequence ID" value="MCJ2189069.1"/>
    <property type="molecule type" value="Genomic_DNA"/>
</dbReference>
<gene>
    <name evidence="1" type="ORF">MTR66_19930</name>
</gene>
<proteinExistence type="predicted"/>
<reference evidence="1 2" key="1">
    <citation type="submission" date="2022-04" db="EMBL/GenBank/DDBJ databases">
        <title>Identification of a novel bacterium isolated from mangrove sediments.</title>
        <authorList>
            <person name="Pan X."/>
        </authorList>
    </citation>
    <scope>NUCLEOTIDE SEQUENCE [LARGE SCALE GENOMIC DNA]</scope>
    <source>
        <strain evidence="1 2">B2638</strain>
    </source>
</reference>
<organism evidence="1 2">
    <name type="scientific">Novosphingobium beihaiensis</name>
    <dbReference type="NCBI Taxonomy" id="2930389"/>
    <lineage>
        <taxon>Bacteria</taxon>
        <taxon>Pseudomonadati</taxon>
        <taxon>Pseudomonadota</taxon>
        <taxon>Alphaproteobacteria</taxon>
        <taxon>Sphingomonadales</taxon>
        <taxon>Sphingomonadaceae</taxon>
        <taxon>Novosphingobium</taxon>
    </lineage>
</organism>
<dbReference type="Proteomes" id="UP001202281">
    <property type="component" value="Unassembled WGS sequence"/>
</dbReference>
<evidence type="ECO:0000313" key="2">
    <source>
        <dbReference type="Proteomes" id="UP001202281"/>
    </source>
</evidence>
<protein>
    <submittedName>
        <fullName evidence="1">Uncharacterized protein</fullName>
    </submittedName>
</protein>
<sequence>MGNRPASTYQAVKRQAAKALLSAPQFRNATPALKQEMTEALIMQTVFIDGSVESAKNDPQKLRLTGAAVAEGARKMGLDLSAMTLTPEGFRSAD</sequence>